<reference evidence="2 3" key="1">
    <citation type="journal article" date="2014" name="PLoS ONE">
        <title>The first complete genome sequence of the class fimbriimonadia in the phylum armatimonadetes.</title>
        <authorList>
            <person name="Hu Z.Y."/>
            <person name="Wang Y.Z."/>
            <person name="Im W.T."/>
            <person name="Wang S.Y."/>
            <person name="Zhao G.P."/>
            <person name="Zheng H.J."/>
            <person name="Quan Z.X."/>
        </authorList>
    </citation>
    <scope>NUCLEOTIDE SEQUENCE [LARGE SCALE GENOMIC DNA]</scope>
    <source>
        <strain evidence="2">Gsoil 348</strain>
    </source>
</reference>
<dbReference type="Proteomes" id="UP000027982">
    <property type="component" value="Chromosome"/>
</dbReference>
<evidence type="ECO:0000259" key="1">
    <source>
        <dbReference type="Pfam" id="PF00144"/>
    </source>
</evidence>
<dbReference type="OrthoDB" id="9773047at2"/>
<dbReference type="HOGENOM" id="CLU_030169_4_0_0"/>
<dbReference type="RefSeq" id="WP_025225380.1">
    <property type="nucleotide sequence ID" value="NZ_CP007139.1"/>
</dbReference>
<dbReference type="PANTHER" id="PTHR43283">
    <property type="entry name" value="BETA-LACTAMASE-RELATED"/>
    <property type="match status" value="1"/>
</dbReference>
<dbReference type="Gene3D" id="3.40.710.10">
    <property type="entry name" value="DD-peptidase/beta-lactamase superfamily"/>
    <property type="match status" value="1"/>
</dbReference>
<organism evidence="2 3">
    <name type="scientific">Fimbriimonas ginsengisoli Gsoil 348</name>
    <dbReference type="NCBI Taxonomy" id="661478"/>
    <lineage>
        <taxon>Bacteria</taxon>
        <taxon>Bacillati</taxon>
        <taxon>Armatimonadota</taxon>
        <taxon>Fimbriimonadia</taxon>
        <taxon>Fimbriimonadales</taxon>
        <taxon>Fimbriimonadaceae</taxon>
        <taxon>Fimbriimonas</taxon>
    </lineage>
</organism>
<evidence type="ECO:0000313" key="3">
    <source>
        <dbReference type="Proteomes" id="UP000027982"/>
    </source>
</evidence>
<dbReference type="SUPFAM" id="SSF56601">
    <property type="entry name" value="beta-lactamase/transpeptidase-like"/>
    <property type="match status" value="1"/>
</dbReference>
<evidence type="ECO:0000313" key="2">
    <source>
        <dbReference type="EMBL" id="AIE86075.1"/>
    </source>
</evidence>
<protein>
    <submittedName>
        <fullName evidence="2">Beta-lactamase</fullName>
    </submittedName>
</protein>
<dbReference type="InterPro" id="IPR012338">
    <property type="entry name" value="Beta-lactam/transpept-like"/>
</dbReference>
<dbReference type="Pfam" id="PF00144">
    <property type="entry name" value="Beta-lactamase"/>
    <property type="match status" value="1"/>
</dbReference>
<dbReference type="AlphaFoldDB" id="A0A068NTL7"/>
<feature type="domain" description="Beta-lactamase-related" evidence="1">
    <location>
        <begin position="29"/>
        <end position="364"/>
    </location>
</feature>
<proteinExistence type="predicted"/>
<dbReference type="EMBL" id="CP007139">
    <property type="protein sequence ID" value="AIE86075.1"/>
    <property type="molecule type" value="Genomic_DNA"/>
</dbReference>
<dbReference type="PANTHER" id="PTHR43283:SF7">
    <property type="entry name" value="BETA-LACTAMASE-RELATED DOMAIN-CONTAINING PROTEIN"/>
    <property type="match status" value="1"/>
</dbReference>
<name>A0A068NTL7_FIMGI</name>
<dbReference type="STRING" id="661478.OP10G_2707"/>
<dbReference type="KEGG" id="fgi:OP10G_2707"/>
<dbReference type="eggNOG" id="COG1680">
    <property type="taxonomic scope" value="Bacteria"/>
</dbReference>
<dbReference type="InterPro" id="IPR050789">
    <property type="entry name" value="Diverse_Enzym_Activities"/>
</dbReference>
<accession>A0A068NTL7</accession>
<keyword evidence="3" id="KW-1185">Reference proteome</keyword>
<dbReference type="InterPro" id="IPR001466">
    <property type="entry name" value="Beta-lactam-related"/>
</dbReference>
<sequence length="400" mass="44231">MLSVLAAAVIAFQKPRIAYSGFDPVAVQNLLRACRESESWSLVVMHHGKVAIDENFGVEIPACNLMSATKSITSLAVGMLLDDGKIPSLDTPLQYFFPSYRGKWKEKVTIRRMLEHTSGIRLYQQDPGAGKDFPKNRVAAALAAPVVTEPGTLFLYKNRAVDLLAGVVRKASGMPLDDFVWQRLFRPLGVATYLWGRDPDGNSHGSAELALYPRDMAKIGQLMLNKGMWNGKRIVSERYVSMATTASKITENEGNSCGLLWWICDPWFTLDEDGVQKLLNAGLEPKAADKVRKLIDEKWPGSREMGFDIIRAAGGSPAVAKLTFFNWDSLPSSSTDAERNVGFYANGWGGQWILVLPDLDIVAVRTCGDGFFDTKDPSKYEMGELYRLVRALVKTPATKN</sequence>
<gene>
    <name evidence="2" type="ORF">OP10G_2707</name>
</gene>